<comment type="caution">
    <text evidence="1">The sequence shown here is derived from an EMBL/GenBank/DDBJ whole genome shotgun (WGS) entry which is preliminary data.</text>
</comment>
<sequence>MGPETRRQYVSAGCTRQGVGRLLFVPCAPAGFQECYFQRRSNAVYRSSLLYCLIALENVKQEVVTQQSWLAKLRARRVDVGTSHSFFLPL</sequence>
<reference evidence="1" key="1">
    <citation type="submission" date="2020-05" db="EMBL/GenBank/DDBJ databases">
        <title>Large-scale comparative analyses of tick genomes elucidate their genetic diversity and vector capacities.</title>
        <authorList>
            <person name="Jia N."/>
            <person name="Wang J."/>
            <person name="Shi W."/>
            <person name="Du L."/>
            <person name="Sun Y."/>
            <person name="Zhan W."/>
            <person name="Jiang J."/>
            <person name="Wang Q."/>
            <person name="Zhang B."/>
            <person name="Ji P."/>
            <person name="Sakyi L.B."/>
            <person name="Cui X."/>
            <person name="Yuan T."/>
            <person name="Jiang B."/>
            <person name="Yang W."/>
            <person name="Lam T.T.-Y."/>
            <person name="Chang Q."/>
            <person name="Ding S."/>
            <person name="Wang X."/>
            <person name="Zhu J."/>
            <person name="Ruan X."/>
            <person name="Zhao L."/>
            <person name="Wei J."/>
            <person name="Que T."/>
            <person name="Du C."/>
            <person name="Cheng J."/>
            <person name="Dai P."/>
            <person name="Han X."/>
            <person name="Huang E."/>
            <person name="Gao Y."/>
            <person name="Liu J."/>
            <person name="Shao H."/>
            <person name="Ye R."/>
            <person name="Li L."/>
            <person name="Wei W."/>
            <person name="Wang X."/>
            <person name="Wang C."/>
            <person name="Yang T."/>
            <person name="Huo Q."/>
            <person name="Li W."/>
            <person name="Guo W."/>
            <person name="Chen H."/>
            <person name="Zhou L."/>
            <person name="Ni X."/>
            <person name="Tian J."/>
            <person name="Zhou Y."/>
            <person name="Sheng Y."/>
            <person name="Liu T."/>
            <person name="Pan Y."/>
            <person name="Xia L."/>
            <person name="Li J."/>
            <person name="Zhao F."/>
            <person name="Cao W."/>
        </authorList>
    </citation>
    <scope>NUCLEOTIDE SEQUENCE</scope>
    <source>
        <strain evidence="1">Hyas-2018</strain>
    </source>
</reference>
<dbReference type="EMBL" id="CM023481">
    <property type="protein sequence ID" value="KAH6944720.1"/>
    <property type="molecule type" value="Genomic_DNA"/>
</dbReference>
<proteinExistence type="predicted"/>
<organism evidence="1 2">
    <name type="scientific">Hyalomma asiaticum</name>
    <name type="common">Tick</name>
    <dbReference type="NCBI Taxonomy" id="266040"/>
    <lineage>
        <taxon>Eukaryota</taxon>
        <taxon>Metazoa</taxon>
        <taxon>Ecdysozoa</taxon>
        <taxon>Arthropoda</taxon>
        <taxon>Chelicerata</taxon>
        <taxon>Arachnida</taxon>
        <taxon>Acari</taxon>
        <taxon>Parasitiformes</taxon>
        <taxon>Ixodida</taxon>
        <taxon>Ixodoidea</taxon>
        <taxon>Ixodidae</taxon>
        <taxon>Hyalomminae</taxon>
        <taxon>Hyalomma</taxon>
    </lineage>
</organism>
<keyword evidence="2" id="KW-1185">Reference proteome</keyword>
<evidence type="ECO:0000313" key="1">
    <source>
        <dbReference type="EMBL" id="KAH6944720.1"/>
    </source>
</evidence>
<gene>
    <name evidence="1" type="ORF">HPB50_004602</name>
</gene>
<protein>
    <submittedName>
        <fullName evidence="1">Uncharacterized protein</fullName>
    </submittedName>
</protein>
<name>A0ACB7TCI7_HYAAI</name>
<evidence type="ECO:0000313" key="2">
    <source>
        <dbReference type="Proteomes" id="UP000821845"/>
    </source>
</evidence>
<dbReference type="Proteomes" id="UP000821845">
    <property type="component" value="Chromosome 1"/>
</dbReference>
<accession>A0ACB7TCI7</accession>